<dbReference type="GO" id="GO:0007409">
    <property type="term" value="P:axonogenesis"/>
    <property type="evidence" value="ECO:0007669"/>
    <property type="project" value="TreeGrafter"/>
</dbReference>
<feature type="region of interest" description="Disordered" evidence="1">
    <location>
        <begin position="1051"/>
        <end position="1298"/>
    </location>
</feature>
<feature type="compositionally biased region" description="Basic and acidic residues" evidence="1">
    <location>
        <begin position="737"/>
        <end position="752"/>
    </location>
</feature>
<feature type="region of interest" description="Disordered" evidence="1">
    <location>
        <begin position="863"/>
        <end position="886"/>
    </location>
</feature>
<feature type="compositionally biased region" description="Low complexity" evidence="1">
    <location>
        <begin position="756"/>
        <end position="771"/>
    </location>
</feature>
<feature type="compositionally biased region" description="Low complexity" evidence="1">
    <location>
        <begin position="1666"/>
        <end position="1679"/>
    </location>
</feature>
<reference evidence="4 5" key="1">
    <citation type="submission" date="2021-07" db="EMBL/GenBank/DDBJ databases">
        <authorList>
            <person name="Imarazene B."/>
            <person name="Zahm M."/>
            <person name="Klopp C."/>
            <person name="Cabau C."/>
            <person name="Beille S."/>
            <person name="Jouanno E."/>
            <person name="Castinel A."/>
            <person name="Lluch J."/>
            <person name="Gil L."/>
            <person name="Kuchtly C."/>
            <person name="Lopez Roques C."/>
            <person name="Donnadieu C."/>
            <person name="Parrinello H."/>
            <person name="Journot L."/>
            <person name="Du K."/>
            <person name="Schartl M."/>
            <person name="Retaux S."/>
            <person name="Guiguen Y."/>
        </authorList>
    </citation>
    <scope>NUCLEOTIDE SEQUENCE [LARGE SCALE GENOMIC DNA]</scope>
    <source>
        <strain evidence="4">Pach_M1</strain>
        <tissue evidence="4">Testis</tissue>
    </source>
</reference>
<organism evidence="4 5">
    <name type="scientific">Astyanax mexicanus</name>
    <name type="common">Blind cave fish</name>
    <name type="synonym">Astyanax fasciatus mexicanus</name>
    <dbReference type="NCBI Taxonomy" id="7994"/>
    <lineage>
        <taxon>Eukaryota</taxon>
        <taxon>Metazoa</taxon>
        <taxon>Chordata</taxon>
        <taxon>Craniata</taxon>
        <taxon>Vertebrata</taxon>
        <taxon>Euteleostomi</taxon>
        <taxon>Actinopterygii</taxon>
        <taxon>Neopterygii</taxon>
        <taxon>Teleostei</taxon>
        <taxon>Ostariophysi</taxon>
        <taxon>Characiformes</taxon>
        <taxon>Characoidei</taxon>
        <taxon>Acestrorhamphidae</taxon>
        <taxon>Acestrorhamphinae</taxon>
        <taxon>Astyanax</taxon>
    </lineage>
</organism>
<dbReference type="OrthoDB" id="5371837at2759"/>
<dbReference type="InterPro" id="IPR057480">
    <property type="entry name" value="MAP1A/B/S-like_MBL"/>
</dbReference>
<feature type="compositionally biased region" description="Basic and acidic residues" evidence="1">
    <location>
        <begin position="1499"/>
        <end position="1515"/>
    </location>
</feature>
<feature type="region of interest" description="Disordered" evidence="1">
    <location>
        <begin position="522"/>
        <end position="851"/>
    </location>
</feature>
<evidence type="ECO:0000259" key="2">
    <source>
        <dbReference type="Pfam" id="PF23415"/>
    </source>
</evidence>
<feature type="compositionally biased region" description="Low complexity" evidence="1">
    <location>
        <begin position="2532"/>
        <end position="2542"/>
    </location>
</feature>
<dbReference type="PANTHER" id="PTHR13843:SF6">
    <property type="entry name" value="MICROTUBULE-ASSOCIATED PROTEIN 1A"/>
    <property type="match status" value="1"/>
</dbReference>
<gene>
    <name evidence="4" type="primary">MAP1A</name>
    <name evidence="4" type="ORF">AMEX_G26303</name>
</gene>
<protein>
    <submittedName>
        <fullName evidence="4">Microtubule-associated protein 1A</fullName>
    </submittedName>
</protein>
<dbReference type="SUPFAM" id="SSF56281">
    <property type="entry name" value="Metallo-hydrolase/oxidoreductase"/>
    <property type="match status" value="1"/>
</dbReference>
<feature type="compositionally biased region" description="Basic and acidic residues" evidence="1">
    <location>
        <begin position="622"/>
        <end position="680"/>
    </location>
</feature>
<feature type="region of interest" description="Disordered" evidence="1">
    <location>
        <begin position="2038"/>
        <end position="2092"/>
    </location>
</feature>
<feature type="compositionally biased region" description="Basic and acidic residues" evidence="1">
    <location>
        <begin position="559"/>
        <end position="591"/>
    </location>
</feature>
<feature type="compositionally biased region" description="Polar residues" evidence="1">
    <location>
        <begin position="1448"/>
        <end position="1465"/>
    </location>
</feature>
<dbReference type="InterPro" id="IPR026074">
    <property type="entry name" value="MAP1"/>
</dbReference>
<dbReference type="EMBL" id="JAICCE010000023">
    <property type="protein sequence ID" value="KAG9261301.1"/>
    <property type="molecule type" value="Genomic_DNA"/>
</dbReference>
<sequence length="2661" mass="295089">MDAVVMETEEAQARVGGGGVAMAMATGAALPAAERLGQQHYALIVIGELSGEHQLEKVKDRIKQGLHSWPVDLSICDLNQELQLFETKHSAQFSSEVKGQRLLQYKSDVLETVVLVNPSADNIAIEIRTLLCDSAKHKLLILSGQSTEQGGDIILQKGVFNWKSFSDIITSQRVKNFLRQSGPAEQACLTVCCPAEGAWSSLELNQEQYLLDIRLNPEPVLPEMEGVAEFTEYVSETVDVPSPFELLEPPTSGGFLKLSKPCCYIFPGGRGDSALFAVNGFNILIDGGSDRKSCFWKLVRHLDRIDSVLLTHIGADNIPGINGLLQRKIAEQEEEQSQGSNAYGEWMKNLISPELGVVFFNVPDKLKTSEPTLKVKRSIEEASLTLQYLSKLGIRPEPLYRVVSNTIEPVTLFHKLGVGKLDMYILNPVKDSKEMQFFMQKWAGNSKAKTGITLANGKEGEISVPYLTSVTALVVWVPASPTEKIVRVLFPGNAPQNKIFEGLEKLRHLDFLRYPVATQKDISSGAPPPIIKQTKLKPRTDSKESLKSSPKMHATTKASKKEANEDIESKSNSVKENKVEKKPRKLKESVKTPKPVKAHTDTKDTVKLEKKKLLREKSPKKHDKDKASKMEEKKDKEKKEVKREKKEVKKQESAKKDDNKEAKLKDEKKTELRKITKPDLKPFTPEVRKTLNKAKVQVKPKTEKTKAVKEQENRPAAKQVSKEKQENDRSLVSSPEDLTKDFEALKQEELSESKVLPTLLQSTNLQSTTLPVTKDAHIDSPDEGITTTDVEAESPHEEKLPFGAQTSKSPIKTAEKFEDEGAGTEDDYEEDYNTETKPAKILDVSAKPDEKKWQEIKEKEEYFEKKTRKSDSEEEEDVIEKAELEEAEDIVREDELKHKSEEAKKDKIDKDWDVKHSECKTVKPSGAAEHISFIQDETIPGYYETEQTISDEEIHEDTEDRIPQLRYDVGSYDISVPDEPGSFDTIHGVKEMKPPTISFGSDFTAKGSSLGQEPVLSAYASNIIAAPLAEEEHISSATSITEYDKLSSFATSVTEDQSIASVTAPPTEDAGKSSLLLDTVNSIPSSSRTEGKEYLHSAGTISPTSSLEEDKCFKSPPSEEYQPIVPEVETSGKPISQAHEEDEEDEEEDEDQTPNVDMPLGKLHEGYASAALQDLQEQAFEKSPSTMGPPISVPSPVLSPVLQVKDEKMSTLPQDEPTKTDSKVEKEAEKPLSSLPYPGVLSSTPEISGTSDPEERCLSPDDSTMRMASPTQSGPTSSGYSPTEEKAQKSMILEKEDKQVKDTYEIQMTTKHTTVPLTDADRKTTSVKILEDEGDPFNKGFSSTRATFDDSGEEDEEEEEEEEEYDYKREDFKSCSKTKYKEERESTFLDEEYICEPQFLKEEKLIGKEKEEADKEHKPQVVTQLEKERKPQMVGFVEEEDDSETEDCTYSSVKGPQATLDSVSVGQGKKDVSFSEQDDTTATSKDSDKSVHFNLYSFPEHEKGPRDEYAREVRQDTPYVGKSFTYSEVYDSKSSSVDSSYSPNLPKEFMDKFEENDNTEKESDLKGTEHSSSLKETKRMSDFEESPLKELSLSSTTHDSSSVSHISEEKTTKSLSKVEQETPEKPSQSSSPERDPFSIQFDKSSVCEKREVIAAPPTDYLDNLTASGYSAKSSSSPAVAQSLIDVKGAVAKDMKMLAHGEDDDEDEEEEEEEDEDEEEDDDEMYARRVSDSDQEKGAKDKSEKEFSQFGGAAASKMPPDFKEENKDTLQDYGHTLDSYGKPPAPASFEPTVSHKSPAEASSLLSGSRMTEYSSGYDYSYDEEKDSFPSTKFSEDKAKKDSSYDQSYLPFSTKSSEDKVLEFEKQKNPEVLGKKPGDSVSPGFNYATATATAYSSSSSYSHSSSASASLSTSRQFGDELETPASAGYEYSSFRDEHSLVIDSPISSSGGLVKDEYLEVSEKLTPATTTAESTSSLARFSPLSPFEEIKPFPQHSVPSVDDNKREEHVSSAGDAVDKAPQGACFYKPEWSDEMNLQAEYGATGPYNPLPQASEKDSMPSGLFGASLTAHADITEKQYYQDTESSEEEEDYMCETEQDKLQYVRSPFMAKSDKMDSPFSLTEQLPMVSSASKVGTLPDVLTYTSPVPQPTKPDTANGPAEISMASPDPFSGVSKVPSSLSKSELKSKEPFESCKVRSPFEWEMQQQRGIYPGASPPHYRHEDEYEEEEEVEPEHPPRPLSLASADQSFQSSYYKEDQGRQDDSDHPPDICMGASPFSSSASPGYSSSEYKQRKGDTSPSFINPSLCQLSSDEEDEEERSQDVDQQQPSGKTRYHNQPQHHSHREDSESQHLSGAMAAGVGLAGDDTPPTSVSESLPSQTDSDIPPGTEECPSITAEGNAESDEDADYLPVDKSSGAYGGKHYSSRSSEKNHDPLPSPMMDPAPYPPHPDVCMVDPEALSSLTDKPLKKDPKMKGLRKSKSKSPARKADARRKRSPSKDSSPRTTSLKKKDIEDDVSRSSHNTGRGHVNGIKNTSVSNSAKSSSSAPAGPLIYLDLAYIPNHCSAKNVDQEFFKRVRSAYYVVSGNDSSNGEPSRVVLDALLEGKAQWGSNLQVTLIPTHDTEVMREWYQQTHEKQQELNIMVLASSSTVVMQDESFPACKIEF</sequence>
<feature type="compositionally biased region" description="Polar residues" evidence="1">
    <location>
        <begin position="1269"/>
        <end position="1281"/>
    </location>
</feature>
<dbReference type="Proteomes" id="UP000752171">
    <property type="component" value="Unassembled WGS sequence"/>
</dbReference>
<feature type="compositionally biased region" description="Basic and acidic residues" evidence="1">
    <location>
        <begin position="2505"/>
        <end position="2515"/>
    </location>
</feature>
<dbReference type="GO" id="GO:0008017">
    <property type="term" value="F:microtubule binding"/>
    <property type="evidence" value="ECO:0007669"/>
    <property type="project" value="InterPro"/>
</dbReference>
<dbReference type="GO" id="GO:0005875">
    <property type="term" value="C:microtubule associated complex"/>
    <property type="evidence" value="ECO:0007669"/>
    <property type="project" value="TreeGrafter"/>
</dbReference>
<feature type="region of interest" description="Disordered" evidence="1">
    <location>
        <begin position="1894"/>
        <end position="1917"/>
    </location>
</feature>
<feature type="compositionally biased region" description="Acidic residues" evidence="1">
    <location>
        <begin position="2081"/>
        <end position="2092"/>
    </location>
</feature>
<feature type="compositionally biased region" description="Basic and acidic residues" evidence="1">
    <location>
        <begin position="1283"/>
        <end position="1298"/>
    </location>
</feature>
<dbReference type="GO" id="GO:0000226">
    <property type="term" value="P:microtubule cytoskeleton organization"/>
    <property type="evidence" value="ECO:0007669"/>
    <property type="project" value="InterPro"/>
</dbReference>
<dbReference type="GO" id="GO:0005829">
    <property type="term" value="C:cytosol"/>
    <property type="evidence" value="ECO:0007669"/>
    <property type="project" value="TreeGrafter"/>
</dbReference>
<feature type="compositionally biased region" description="Basic and acidic residues" evidence="1">
    <location>
        <begin position="598"/>
        <end position="608"/>
    </location>
</feature>
<feature type="compositionally biased region" description="Basic residues" evidence="1">
    <location>
        <begin position="609"/>
        <end position="621"/>
    </location>
</feature>
<feature type="compositionally biased region" description="Pro residues" evidence="1">
    <location>
        <begin position="2432"/>
        <end position="2446"/>
    </location>
</feature>
<feature type="compositionally biased region" description="Polar residues" evidence="1">
    <location>
        <begin position="1051"/>
        <end position="1061"/>
    </location>
</feature>
<feature type="compositionally biased region" description="Basic and acidic residues" evidence="1">
    <location>
        <begin position="1832"/>
        <end position="1842"/>
    </location>
</feature>
<feature type="compositionally biased region" description="Acidic residues" evidence="1">
    <location>
        <begin position="1701"/>
        <end position="1723"/>
    </location>
</feature>
<feature type="compositionally biased region" description="Low complexity" evidence="1">
    <location>
        <begin position="2270"/>
        <end position="2285"/>
    </location>
</feature>
<comment type="caution">
    <text evidence="4">The sequence shown here is derived from an EMBL/GenBank/DDBJ whole genome shotgun (WGS) entry which is preliminary data.</text>
</comment>
<feature type="compositionally biased region" description="Basic and acidic residues" evidence="1">
    <location>
        <begin position="1606"/>
        <end position="1624"/>
    </location>
</feature>
<dbReference type="GO" id="GO:0016358">
    <property type="term" value="P:dendrite development"/>
    <property type="evidence" value="ECO:0007669"/>
    <property type="project" value="TreeGrafter"/>
</dbReference>
<dbReference type="PANTHER" id="PTHR13843">
    <property type="entry name" value="MICROTUBULE-ASSOCIATED PROTEIN"/>
    <property type="match status" value="1"/>
</dbReference>
<feature type="compositionally biased region" description="Acidic residues" evidence="1">
    <location>
        <begin position="817"/>
        <end position="833"/>
    </location>
</feature>
<dbReference type="InterPro" id="IPR036866">
    <property type="entry name" value="RibonucZ/Hydroxyglut_hydro"/>
</dbReference>
<feature type="compositionally biased region" description="Polar residues" evidence="1">
    <location>
        <begin position="2365"/>
        <end position="2379"/>
    </location>
</feature>
<dbReference type="GO" id="GO:0045202">
    <property type="term" value="C:synapse"/>
    <property type="evidence" value="ECO:0007669"/>
    <property type="project" value="TreeGrafter"/>
</dbReference>
<feature type="compositionally biased region" description="Basic and acidic residues" evidence="1">
    <location>
        <begin position="1406"/>
        <end position="1431"/>
    </location>
</feature>
<dbReference type="GO" id="GO:0005874">
    <property type="term" value="C:microtubule"/>
    <property type="evidence" value="ECO:0007669"/>
    <property type="project" value="InterPro"/>
</dbReference>
<feature type="compositionally biased region" description="Low complexity" evidence="1">
    <location>
        <begin position="1589"/>
        <end position="1605"/>
    </location>
</feature>
<name>A0A8T2KX11_ASTMX</name>
<feature type="compositionally biased region" description="Polar residues" evidence="1">
    <location>
        <begin position="1079"/>
        <end position="1088"/>
    </location>
</feature>
<feature type="domain" description="Microtubule-associated protein 1A/B/S-like MBL-like" evidence="3">
    <location>
        <begin position="241"/>
        <end position="523"/>
    </location>
</feature>
<dbReference type="GO" id="GO:0030425">
    <property type="term" value="C:dendrite"/>
    <property type="evidence" value="ECO:0007669"/>
    <property type="project" value="TreeGrafter"/>
</dbReference>
<feature type="compositionally biased region" description="Basic and acidic residues" evidence="1">
    <location>
        <begin position="700"/>
        <end position="729"/>
    </location>
</feature>
<feature type="compositionally biased region" description="Basic and acidic residues" evidence="1">
    <location>
        <begin position="1548"/>
        <end position="1588"/>
    </location>
</feature>
<dbReference type="GO" id="GO:0043025">
    <property type="term" value="C:neuronal cell body"/>
    <property type="evidence" value="ECO:0007669"/>
    <property type="project" value="TreeGrafter"/>
</dbReference>
<feature type="region of interest" description="Disordered" evidence="1">
    <location>
        <begin position="1330"/>
        <end position="1369"/>
    </location>
</feature>
<feature type="compositionally biased region" description="Acidic residues" evidence="1">
    <location>
        <begin position="1350"/>
        <end position="1365"/>
    </location>
</feature>
<feature type="compositionally biased region" description="Acidic residues" evidence="1">
    <location>
        <begin position="1140"/>
        <end position="1152"/>
    </location>
</feature>
<evidence type="ECO:0000259" key="3">
    <source>
        <dbReference type="Pfam" id="PF25281"/>
    </source>
</evidence>
<feature type="compositionally biased region" description="Basic and acidic residues" evidence="1">
    <location>
        <begin position="1216"/>
        <end position="1230"/>
    </location>
</feature>
<evidence type="ECO:0000313" key="5">
    <source>
        <dbReference type="Proteomes" id="UP000752171"/>
    </source>
</evidence>
<feature type="compositionally biased region" description="Acidic residues" evidence="1">
    <location>
        <begin position="1437"/>
        <end position="1447"/>
    </location>
</feature>
<evidence type="ECO:0000256" key="1">
    <source>
        <dbReference type="SAM" id="MobiDB-lite"/>
    </source>
</evidence>
<dbReference type="Pfam" id="PF23415">
    <property type="entry name" value="MAPB1_N"/>
    <property type="match status" value="1"/>
</dbReference>
<feature type="region of interest" description="Disordered" evidence="1">
    <location>
        <begin position="1986"/>
        <end position="2018"/>
    </location>
</feature>
<feature type="region of interest" description="Disordered" evidence="1">
    <location>
        <begin position="1406"/>
        <end position="1679"/>
    </location>
</feature>
<feature type="domain" description="Microtubule-associated protein 1B/S N-terminal" evidence="2">
    <location>
        <begin position="43"/>
        <end position="236"/>
    </location>
</feature>
<feature type="compositionally biased region" description="Low complexity" evidence="1">
    <location>
        <begin position="2167"/>
        <end position="2179"/>
    </location>
</feature>
<dbReference type="GO" id="GO:0031114">
    <property type="term" value="P:regulation of microtubule depolymerization"/>
    <property type="evidence" value="ECO:0007669"/>
    <property type="project" value="TreeGrafter"/>
</dbReference>
<feature type="compositionally biased region" description="Basic residues" evidence="1">
    <location>
        <begin position="2471"/>
        <end position="2492"/>
    </location>
</feature>
<proteinExistence type="predicted"/>
<feature type="compositionally biased region" description="Polar residues" evidence="1">
    <location>
        <begin position="1241"/>
        <end position="1251"/>
    </location>
</feature>
<dbReference type="Pfam" id="PF25281">
    <property type="entry name" value="MBL_MAP1B"/>
    <property type="match status" value="1"/>
</dbReference>
<feature type="compositionally biased region" description="Polar residues" evidence="1">
    <location>
        <begin position="2241"/>
        <end position="2250"/>
    </location>
</feature>
<evidence type="ECO:0000313" key="4">
    <source>
        <dbReference type="EMBL" id="KAG9261301.1"/>
    </source>
</evidence>
<feature type="compositionally biased region" description="Polar residues" evidence="1">
    <location>
        <begin position="2294"/>
        <end position="2304"/>
    </location>
</feature>
<feature type="compositionally biased region" description="Basic and acidic residues" evidence="1">
    <location>
        <begin position="1724"/>
        <end position="1746"/>
    </location>
</feature>
<feature type="region of interest" description="Disordered" evidence="1">
    <location>
        <begin position="1694"/>
        <end position="1849"/>
    </location>
</feature>
<feature type="region of interest" description="Disordered" evidence="1">
    <location>
        <begin position="2139"/>
        <end position="2542"/>
    </location>
</feature>
<accession>A0A8T2KX11</accession>
<dbReference type="InterPro" id="IPR056617">
    <property type="entry name" value="MAP1B/S_N"/>
</dbReference>
<feature type="compositionally biased region" description="Low complexity" evidence="1">
    <location>
        <begin position="1526"/>
        <end position="1542"/>
    </location>
</feature>
<feature type="compositionally biased region" description="Basic and acidic residues" evidence="1">
    <location>
        <begin position="1759"/>
        <end position="1769"/>
    </location>
</feature>
<feature type="compositionally biased region" description="Basic and acidic residues" evidence="1">
    <location>
        <begin position="2180"/>
        <end position="2197"/>
    </location>
</feature>
<feature type="compositionally biased region" description="Basic and acidic residues" evidence="1">
    <location>
        <begin position="2251"/>
        <end position="2265"/>
    </location>
</feature>
<dbReference type="GO" id="GO:0003779">
    <property type="term" value="F:actin binding"/>
    <property type="evidence" value="ECO:0007669"/>
    <property type="project" value="TreeGrafter"/>
</dbReference>
<feature type="compositionally biased region" description="Basic residues" evidence="1">
    <location>
        <begin position="2329"/>
        <end position="2339"/>
    </location>
</feature>
<feature type="compositionally biased region" description="Low complexity" evidence="1">
    <location>
        <begin position="1894"/>
        <end position="1912"/>
    </location>
</feature>